<feature type="region of interest" description="Disordered" evidence="1">
    <location>
        <begin position="172"/>
        <end position="192"/>
    </location>
</feature>
<evidence type="ECO:0000313" key="2">
    <source>
        <dbReference type="EMBL" id="KAK4404780.1"/>
    </source>
</evidence>
<dbReference type="AlphaFoldDB" id="A0AAE2C122"/>
<protein>
    <submittedName>
        <fullName evidence="2">Kinesin-like protein KIN-7O</fullName>
    </submittedName>
</protein>
<reference evidence="2" key="1">
    <citation type="submission" date="2020-06" db="EMBL/GenBank/DDBJ databases">
        <authorList>
            <person name="Li T."/>
            <person name="Hu X."/>
            <person name="Zhang T."/>
            <person name="Song X."/>
            <person name="Zhang H."/>
            <person name="Dai N."/>
            <person name="Sheng W."/>
            <person name="Hou X."/>
            <person name="Wei L."/>
        </authorList>
    </citation>
    <scope>NUCLEOTIDE SEQUENCE</scope>
    <source>
        <strain evidence="2">K16</strain>
        <tissue evidence="2">Leaf</tissue>
    </source>
</reference>
<dbReference type="Proteomes" id="UP001289374">
    <property type="component" value="Unassembled WGS sequence"/>
</dbReference>
<feature type="region of interest" description="Disordered" evidence="1">
    <location>
        <begin position="90"/>
        <end position="109"/>
    </location>
</feature>
<evidence type="ECO:0000313" key="3">
    <source>
        <dbReference type="Proteomes" id="UP001289374"/>
    </source>
</evidence>
<reference evidence="2" key="2">
    <citation type="journal article" date="2024" name="Plant">
        <title>Genomic evolution and insights into agronomic trait innovations of Sesamum species.</title>
        <authorList>
            <person name="Miao H."/>
            <person name="Wang L."/>
            <person name="Qu L."/>
            <person name="Liu H."/>
            <person name="Sun Y."/>
            <person name="Le M."/>
            <person name="Wang Q."/>
            <person name="Wei S."/>
            <person name="Zheng Y."/>
            <person name="Lin W."/>
            <person name="Duan Y."/>
            <person name="Cao H."/>
            <person name="Xiong S."/>
            <person name="Wang X."/>
            <person name="Wei L."/>
            <person name="Li C."/>
            <person name="Ma Q."/>
            <person name="Ju M."/>
            <person name="Zhao R."/>
            <person name="Li G."/>
            <person name="Mu C."/>
            <person name="Tian Q."/>
            <person name="Mei H."/>
            <person name="Zhang T."/>
            <person name="Gao T."/>
            <person name="Zhang H."/>
        </authorList>
    </citation>
    <scope>NUCLEOTIDE SEQUENCE</scope>
    <source>
        <strain evidence="2">K16</strain>
    </source>
</reference>
<comment type="caution">
    <text evidence="2">The sequence shown here is derived from an EMBL/GenBank/DDBJ whole genome shotgun (WGS) entry which is preliminary data.</text>
</comment>
<dbReference type="PANTHER" id="PTHR36362:SF3">
    <property type="entry name" value="PROTEIN HOOK HOMOLOG 3-LIKE"/>
    <property type="match status" value="1"/>
</dbReference>
<keyword evidence="3" id="KW-1185">Reference proteome</keyword>
<dbReference type="GO" id="GO:0012505">
    <property type="term" value="C:endomembrane system"/>
    <property type="evidence" value="ECO:0007669"/>
    <property type="project" value="TreeGrafter"/>
</dbReference>
<gene>
    <name evidence="2" type="ORF">Sango_0846600</name>
</gene>
<name>A0AAE2C122_9LAMI</name>
<accession>A0AAE2C122</accession>
<dbReference type="EMBL" id="JACGWL010000004">
    <property type="protein sequence ID" value="KAK4404780.1"/>
    <property type="molecule type" value="Genomic_DNA"/>
</dbReference>
<dbReference type="PANTHER" id="PTHR36362">
    <property type="entry name" value="DNA-DIRECTED RNA POLYMERASE SUBUNIT BETA"/>
    <property type="match status" value="1"/>
</dbReference>
<evidence type="ECO:0000256" key="1">
    <source>
        <dbReference type="SAM" id="MobiDB-lite"/>
    </source>
</evidence>
<organism evidence="2 3">
    <name type="scientific">Sesamum angolense</name>
    <dbReference type="NCBI Taxonomy" id="2727404"/>
    <lineage>
        <taxon>Eukaryota</taxon>
        <taxon>Viridiplantae</taxon>
        <taxon>Streptophyta</taxon>
        <taxon>Embryophyta</taxon>
        <taxon>Tracheophyta</taxon>
        <taxon>Spermatophyta</taxon>
        <taxon>Magnoliopsida</taxon>
        <taxon>eudicotyledons</taxon>
        <taxon>Gunneridae</taxon>
        <taxon>Pentapetalae</taxon>
        <taxon>asterids</taxon>
        <taxon>lamiids</taxon>
        <taxon>Lamiales</taxon>
        <taxon>Pedaliaceae</taxon>
        <taxon>Sesamum</taxon>
    </lineage>
</organism>
<feature type="compositionally biased region" description="Basic and acidic residues" evidence="1">
    <location>
        <begin position="90"/>
        <end position="107"/>
    </location>
</feature>
<proteinExistence type="predicted"/>
<sequence length="243" mass="28532">MEVLIGMLNLNGRSQLFLQFKSYNKWNMYPSKRASGFVLSGTDPFNLARNELEICRRDCIVSEDLPTRSEENDALEKQCRCFKEKPSEVNLSRNEKRASDDQSERSPEILNLRPDTKCRNICEEIEILQLELGVLRKERAYLLAQVQESEAVQPSSTDESLILKLKHELEQQNDRLSSTEDKMRNDQVSNGKDKAKLRMRLRGAQSKLDTFRVRYREIVDELEYMNRKFEEASSKLKKQLIWY</sequence>